<evidence type="ECO:0000256" key="5">
    <source>
        <dbReference type="ARBA" id="ARBA00023136"/>
    </source>
</evidence>
<evidence type="ECO:0000313" key="9">
    <source>
        <dbReference type="EMBL" id="WDI02905.1"/>
    </source>
</evidence>
<dbReference type="Proteomes" id="UP001221519">
    <property type="component" value="Chromosome"/>
</dbReference>
<gene>
    <name evidence="8" type="ORF">PUW23_02480</name>
    <name evidence="9" type="ORF">PUW25_02635</name>
</gene>
<evidence type="ECO:0000256" key="2">
    <source>
        <dbReference type="ARBA" id="ARBA00022475"/>
    </source>
</evidence>
<dbReference type="InterPro" id="IPR015867">
    <property type="entry name" value="N-reg_PII/ATP_PRibTrfase_C"/>
</dbReference>
<evidence type="ECO:0000256" key="1">
    <source>
        <dbReference type="ARBA" id="ARBA00004651"/>
    </source>
</evidence>
<dbReference type="EMBL" id="CP118108">
    <property type="protein sequence ID" value="WDI02905.1"/>
    <property type="molecule type" value="Genomic_DNA"/>
</dbReference>
<dbReference type="RefSeq" id="WP_047911532.1">
    <property type="nucleotide sequence ID" value="NZ_CP118101.1"/>
</dbReference>
<feature type="transmembrane region" description="Helical" evidence="6">
    <location>
        <begin position="148"/>
        <end position="171"/>
    </location>
</feature>
<keyword evidence="4 6" id="KW-1133">Transmembrane helix</keyword>
<organism evidence="8 10">
    <name type="scientific">Paenibacillus urinalis</name>
    <dbReference type="NCBI Taxonomy" id="521520"/>
    <lineage>
        <taxon>Bacteria</taxon>
        <taxon>Bacillati</taxon>
        <taxon>Bacillota</taxon>
        <taxon>Bacilli</taxon>
        <taxon>Bacillales</taxon>
        <taxon>Paenibacillaceae</taxon>
        <taxon>Paenibacillus</taxon>
    </lineage>
</organism>
<dbReference type="PIRSF" id="PIRSF006483">
    <property type="entry name" value="Membrane_protein_YitT"/>
    <property type="match status" value="1"/>
</dbReference>
<keyword evidence="3 6" id="KW-0812">Transmembrane</keyword>
<protein>
    <submittedName>
        <fullName evidence="8">YitT family protein</fullName>
    </submittedName>
</protein>
<dbReference type="InterPro" id="IPR051461">
    <property type="entry name" value="UPF0750_membrane"/>
</dbReference>
<dbReference type="Gene3D" id="3.30.70.120">
    <property type="match status" value="1"/>
</dbReference>
<dbReference type="Proteomes" id="UP001220962">
    <property type="component" value="Chromosome"/>
</dbReference>
<dbReference type="AlphaFoldDB" id="A0AAX3N0R2"/>
<feature type="transmembrane region" description="Helical" evidence="6">
    <location>
        <begin position="52"/>
        <end position="72"/>
    </location>
</feature>
<evidence type="ECO:0000313" key="8">
    <source>
        <dbReference type="EMBL" id="WDH83132.1"/>
    </source>
</evidence>
<dbReference type="CDD" id="cd16380">
    <property type="entry name" value="YitT_C"/>
    <property type="match status" value="1"/>
</dbReference>
<keyword evidence="2" id="KW-1003">Cell membrane</keyword>
<feature type="domain" description="DUF2179" evidence="7">
    <location>
        <begin position="223"/>
        <end position="277"/>
    </location>
</feature>
<feature type="transmembrane region" description="Helical" evidence="6">
    <location>
        <begin position="110"/>
        <end position="128"/>
    </location>
</feature>
<proteinExistence type="predicted"/>
<evidence type="ECO:0000313" key="11">
    <source>
        <dbReference type="Proteomes" id="UP001221519"/>
    </source>
</evidence>
<comment type="subcellular location">
    <subcellularLocation>
        <location evidence="1">Cell membrane</location>
        <topology evidence="1">Multi-pass membrane protein</topology>
    </subcellularLocation>
</comment>
<keyword evidence="11" id="KW-1185">Reference proteome</keyword>
<evidence type="ECO:0000313" key="10">
    <source>
        <dbReference type="Proteomes" id="UP001220962"/>
    </source>
</evidence>
<dbReference type="EMBL" id="CP118101">
    <property type="protein sequence ID" value="WDH83132.1"/>
    <property type="molecule type" value="Genomic_DNA"/>
</dbReference>
<dbReference type="PANTHER" id="PTHR33545">
    <property type="entry name" value="UPF0750 MEMBRANE PROTEIN YITT-RELATED"/>
    <property type="match status" value="1"/>
</dbReference>
<name>A0AAX3N0R2_9BACL</name>
<dbReference type="InterPro" id="IPR003740">
    <property type="entry name" value="YitT"/>
</dbReference>
<evidence type="ECO:0000256" key="4">
    <source>
        <dbReference type="ARBA" id="ARBA00022989"/>
    </source>
</evidence>
<dbReference type="Pfam" id="PF10035">
    <property type="entry name" value="DUF2179"/>
    <property type="match status" value="1"/>
</dbReference>
<dbReference type="Pfam" id="PF02588">
    <property type="entry name" value="YitT_membrane"/>
    <property type="match status" value="1"/>
</dbReference>
<dbReference type="GO" id="GO:0005886">
    <property type="term" value="C:plasma membrane"/>
    <property type="evidence" value="ECO:0007669"/>
    <property type="project" value="UniProtKB-SubCell"/>
</dbReference>
<dbReference type="InterPro" id="IPR019264">
    <property type="entry name" value="DUF2179"/>
</dbReference>
<evidence type="ECO:0000256" key="3">
    <source>
        <dbReference type="ARBA" id="ARBA00022692"/>
    </source>
</evidence>
<evidence type="ECO:0000259" key="7">
    <source>
        <dbReference type="Pfam" id="PF10035"/>
    </source>
</evidence>
<feature type="transmembrane region" description="Helical" evidence="6">
    <location>
        <begin position="79"/>
        <end position="98"/>
    </location>
</feature>
<keyword evidence="5 6" id="KW-0472">Membrane</keyword>
<feature type="transmembrane region" description="Helical" evidence="6">
    <location>
        <begin position="12"/>
        <end position="32"/>
    </location>
</feature>
<evidence type="ECO:0000256" key="6">
    <source>
        <dbReference type="SAM" id="Phobius"/>
    </source>
</evidence>
<accession>A0AAX3N0R2</accession>
<reference evidence="8 11" key="1">
    <citation type="submission" date="2023-02" db="EMBL/GenBank/DDBJ databases">
        <title>Pathogen: clinical or host-associated sample.</title>
        <authorList>
            <person name="Hergert J."/>
            <person name="Casey R."/>
            <person name="Wagner J."/>
            <person name="Young E.L."/>
            <person name="Oakeson K.F."/>
        </authorList>
    </citation>
    <scope>NUCLEOTIDE SEQUENCE</scope>
    <source>
        <strain evidence="9 11">2022CK-00829</strain>
        <strain evidence="8">2022CK-00830</strain>
    </source>
</reference>
<sequence length="286" mass="30776">MKKHGLLEHIRKIIMIIIGAVITAYGLEAVLIPNDVIDGGVTGLSIMGSSLFGLPLGVFLFVLNIPFVYLGYKQVGKTFALMSVVGIVALSISTVVLHHVDTILGPEDPLLVVLSGGMLLGIGIGIVLRNGGALDGSEVLAVLVSRKIPFSVGDIILFLNAFVFIAASFVYSLESALYSALTYYIAKNVIDIIQVGLEKSKSVRIVSQKSVEIGDTIQSRLGRNVTYTPGRGGFSNEQSEILNCVINRMEENKLLTIVKDIDESAFVVISDVSEVRGGNFKKRDIH</sequence>
<dbReference type="PANTHER" id="PTHR33545:SF2">
    <property type="entry name" value="UPF0750 MEMBRANE PROTEIN YDEO"/>
    <property type="match status" value="1"/>
</dbReference>